<feature type="compositionally biased region" description="Acidic residues" evidence="2">
    <location>
        <begin position="198"/>
        <end position="212"/>
    </location>
</feature>
<dbReference type="OrthoDB" id="2387191at2759"/>
<proteinExistence type="predicted"/>
<feature type="compositionally biased region" description="Basic and acidic residues" evidence="2">
    <location>
        <begin position="213"/>
        <end position="230"/>
    </location>
</feature>
<keyword evidence="3" id="KW-0472">Membrane</keyword>
<dbReference type="HOGENOM" id="CLU_671120_0_0_1"/>
<accession>A0A015MNC8</accession>
<keyword evidence="1" id="KW-0175">Coiled coil</keyword>
<feature type="compositionally biased region" description="Basic and acidic residues" evidence="2">
    <location>
        <begin position="123"/>
        <end position="133"/>
    </location>
</feature>
<feature type="transmembrane region" description="Helical" evidence="3">
    <location>
        <begin position="15"/>
        <end position="34"/>
    </location>
</feature>
<evidence type="ECO:0000313" key="5">
    <source>
        <dbReference type="Proteomes" id="UP000022910"/>
    </source>
</evidence>
<keyword evidence="3" id="KW-1133">Transmembrane helix</keyword>
<comment type="caution">
    <text evidence="4">The sequence shown here is derived from an EMBL/GenBank/DDBJ whole genome shotgun (WGS) entry which is preliminary data.</text>
</comment>
<feature type="transmembrane region" description="Helical" evidence="3">
    <location>
        <begin position="81"/>
        <end position="100"/>
    </location>
</feature>
<evidence type="ECO:0000313" key="4">
    <source>
        <dbReference type="EMBL" id="EXX68318.1"/>
    </source>
</evidence>
<keyword evidence="3" id="KW-0812">Transmembrane</keyword>
<feature type="region of interest" description="Disordered" evidence="2">
    <location>
        <begin position="109"/>
        <end position="162"/>
    </location>
</feature>
<gene>
    <name evidence="4" type="ORF">RirG_106290</name>
</gene>
<dbReference type="EMBL" id="JEMT01017352">
    <property type="protein sequence ID" value="EXX68318.1"/>
    <property type="molecule type" value="Genomic_DNA"/>
</dbReference>
<dbReference type="Proteomes" id="UP000022910">
    <property type="component" value="Unassembled WGS sequence"/>
</dbReference>
<name>A0A015MNC8_RHIIW</name>
<feature type="region of interest" description="Disordered" evidence="2">
    <location>
        <begin position="177"/>
        <end position="241"/>
    </location>
</feature>
<evidence type="ECO:0000256" key="2">
    <source>
        <dbReference type="SAM" id="MobiDB-lite"/>
    </source>
</evidence>
<feature type="transmembrane region" description="Helical" evidence="3">
    <location>
        <begin position="330"/>
        <end position="352"/>
    </location>
</feature>
<protein>
    <submittedName>
        <fullName evidence="4">Uncharacterized protein</fullName>
    </submittedName>
</protein>
<feature type="transmembrane region" description="Helical" evidence="3">
    <location>
        <begin position="266"/>
        <end position="285"/>
    </location>
</feature>
<dbReference type="SMR" id="A0A015MNC8"/>
<feature type="coiled-coil region" evidence="1">
    <location>
        <begin position="445"/>
        <end position="479"/>
    </location>
</feature>
<feature type="compositionally biased region" description="Low complexity" evidence="2">
    <location>
        <begin position="180"/>
        <end position="192"/>
    </location>
</feature>
<sequence length="492" mass="56729">MSSSNSSYNPAEETINSILTGLLPVLIVGLFNGFEDGKKKKLSVINIFDDFVIFASIVIYPLITAIEWYQYYSNYYKKTVIINYTFIAFFGIISYIYFLLVQYINEENEKNEEENNENVSSVEEEKKIDKRGSNEISINVDNENGNNKNGENEKNEEENNENVLSLVEEEKKIDKRGSDEININVDNENGNNKNEENEKNEEENNENVSSVEEEIKIDEIGSDEISKNVDNENGNNKNEENDEKINGREIIKIIIKALFERSINEIQLLACYFIFVLTISTYFGYDAFIHGDHDLSFGFNNPNKVYNHMSSYCIENFGVNKCNSLRLTNIIIYFAGIVFYVLHGLYISILRIRKLREGKLGRYLENFKHIDQFTTILNVFKHINIVLLIVYPAIVSGYLISTSPITTKIAFGICTLSFTRLVDHFNENPDKINTLISIYLNGEGNSKDKEQIDKLTEEIEKLTNKINNQTNVIYNLRNEIKENKLNKVENVN</sequence>
<keyword evidence="5" id="KW-1185">Reference proteome</keyword>
<evidence type="ECO:0000256" key="3">
    <source>
        <dbReference type="SAM" id="Phobius"/>
    </source>
</evidence>
<evidence type="ECO:0000256" key="1">
    <source>
        <dbReference type="SAM" id="Coils"/>
    </source>
</evidence>
<feature type="transmembrane region" description="Helical" evidence="3">
    <location>
        <begin position="373"/>
        <end position="394"/>
    </location>
</feature>
<organism evidence="4 5">
    <name type="scientific">Rhizophagus irregularis (strain DAOM 197198w)</name>
    <name type="common">Glomus intraradices</name>
    <dbReference type="NCBI Taxonomy" id="1432141"/>
    <lineage>
        <taxon>Eukaryota</taxon>
        <taxon>Fungi</taxon>
        <taxon>Fungi incertae sedis</taxon>
        <taxon>Mucoromycota</taxon>
        <taxon>Glomeromycotina</taxon>
        <taxon>Glomeromycetes</taxon>
        <taxon>Glomerales</taxon>
        <taxon>Glomeraceae</taxon>
        <taxon>Rhizophagus</taxon>
    </lineage>
</organism>
<dbReference type="AlphaFoldDB" id="A0A015MNC8"/>
<feature type="transmembrane region" description="Helical" evidence="3">
    <location>
        <begin position="46"/>
        <end position="69"/>
    </location>
</feature>
<reference evidence="4 5" key="1">
    <citation type="submission" date="2014-02" db="EMBL/GenBank/DDBJ databases">
        <title>Single nucleus genome sequencing reveals high similarity among nuclei of an endomycorrhizal fungus.</title>
        <authorList>
            <person name="Lin K."/>
            <person name="Geurts R."/>
            <person name="Zhang Z."/>
            <person name="Limpens E."/>
            <person name="Saunders D.G."/>
            <person name="Mu D."/>
            <person name="Pang E."/>
            <person name="Cao H."/>
            <person name="Cha H."/>
            <person name="Lin T."/>
            <person name="Zhou Q."/>
            <person name="Shang Y."/>
            <person name="Li Y."/>
            <person name="Ivanov S."/>
            <person name="Sharma T."/>
            <person name="Velzen R.V."/>
            <person name="Ruijter N.D."/>
            <person name="Aanen D.K."/>
            <person name="Win J."/>
            <person name="Kamoun S."/>
            <person name="Bisseling T."/>
            <person name="Huang S."/>
        </authorList>
    </citation>
    <scope>NUCLEOTIDE SEQUENCE [LARGE SCALE GENOMIC DNA]</scope>
    <source>
        <strain evidence="5">DAOM197198w</strain>
    </source>
</reference>